<evidence type="ECO:0000313" key="1">
    <source>
        <dbReference type="EMBL" id="KAF2725364.1"/>
    </source>
</evidence>
<dbReference type="Proteomes" id="UP000799441">
    <property type="component" value="Unassembled WGS sequence"/>
</dbReference>
<sequence>RSTHNATRLVDIPEHAHDYTLWCKILQFRERIHGEKGVLEVWEGMRRRRVDLPTDGPHGDLFWRAFVHNSKVDLAREEEASEEHLLPRIVQYATDLKARTSSEYENIAALVLGRVLRLRPALFHAYLRKLEVGQLLHRSTMTKVANDVLLSVDVQRARRVFTHSYAKIETNPCYDIFIKAALAKNNVRAALGWHRVFLKNGDFPSEAFGASEEVRHLCELSKTSLDNLDDLPLIRNESAAPFSRASMNEVLGEVHGIKPREFSDNFCARIFATSAFSLEFAIRSLHFLGVKAIGPLSLRELALRTSSPEEFCDKLEGLKSGGIQVANTVFSRMVLQTAHSNQPYLFKALIESDQHPESYEDVALQQSLLAALLKKGDFTKVDLTLSALSLHGQYTSQEAWNSLLQHYISDQNRHNSIPRLLHQMQAQTLPLTTDTLEQMLVALLPPRRKGKRPVIQPRPSWMEFDPVDLLANASVYGLKLGEHAVPFSLWKEVLQRYGMEHRFSEVKKLTIWLADYMEKHGGLNADTPEGSSKFDLKSLRKRIFTTQFRQALFTWGFRAAGKRGELVPRFGGSDRAEDQPWAQGLVLLRGLRDIGLGVKTVDVREAITLRLWILFGPAYSTLAINNEMKRRNGIPLATYIRQANEIWDHPIFAVDEDILHGNEHGRPSAEDAARLQRAIFGEYRLVGKKRREFVRVGEWA</sequence>
<feature type="non-terminal residue" evidence="1">
    <location>
        <position position="700"/>
    </location>
</feature>
<comment type="caution">
    <text evidence="1">The sequence shown here is derived from an EMBL/GenBank/DDBJ whole genome shotgun (WGS) entry which is preliminary data.</text>
</comment>
<dbReference type="EMBL" id="MU003768">
    <property type="protein sequence ID" value="KAF2725364.1"/>
    <property type="molecule type" value="Genomic_DNA"/>
</dbReference>
<protein>
    <recommendedName>
        <fullName evidence="3">Pentatricopeptide repeat domain-containing protein</fullName>
    </recommendedName>
</protein>
<gene>
    <name evidence="1" type="ORF">K431DRAFT_204413</name>
</gene>
<feature type="non-terminal residue" evidence="1">
    <location>
        <position position="1"/>
    </location>
</feature>
<proteinExistence type="predicted"/>
<name>A0A9P4QFB2_9PEZI</name>
<reference evidence="1" key="1">
    <citation type="journal article" date="2020" name="Stud. Mycol.">
        <title>101 Dothideomycetes genomes: a test case for predicting lifestyles and emergence of pathogens.</title>
        <authorList>
            <person name="Haridas S."/>
            <person name="Albert R."/>
            <person name="Binder M."/>
            <person name="Bloem J."/>
            <person name="Labutti K."/>
            <person name="Salamov A."/>
            <person name="Andreopoulos B."/>
            <person name="Baker S."/>
            <person name="Barry K."/>
            <person name="Bills G."/>
            <person name="Bluhm B."/>
            <person name="Cannon C."/>
            <person name="Castanera R."/>
            <person name="Culley D."/>
            <person name="Daum C."/>
            <person name="Ezra D."/>
            <person name="Gonzalez J."/>
            <person name="Henrissat B."/>
            <person name="Kuo A."/>
            <person name="Liang C."/>
            <person name="Lipzen A."/>
            <person name="Lutzoni F."/>
            <person name="Magnuson J."/>
            <person name="Mondo S."/>
            <person name="Nolan M."/>
            <person name="Ohm R."/>
            <person name="Pangilinan J."/>
            <person name="Park H.-J."/>
            <person name="Ramirez L."/>
            <person name="Alfaro M."/>
            <person name="Sun H."/>
            <person name="Tritt A."/>
            <person name="Yoshinaga Y."/>
            <person name="Zwiers L.-H."/>
            <person name="Turgeon B."/>
            <person name="Goodwin S."/>
            <person name="Spatafora J."/>
            <person name="Crous P."/>
            <person name="Grigoriev I."/>
        </authorList>
    </citation>
    <scope>NUCLEOTIDE SEQUENCE</scope>
    <source>
        <strain evidence="1">CBS 116435</strain>
    </source>
</reference>
<keyword evidence="2" id="KW-1185">Reference proteome</keyword>
<organism evidence="1 2">
    <name type="scientific">Polychaeton citri CBS 116435</name>
    <dbReference type="NCBI Taxonomy" id="1314669"/>
    <lineage>
        <taxon>Eukaryota</taxon>
        <taxon>Fungi</taxon>
        <taxon>Dikarya</taxon>
        <taxon>Ascomycota</taxon>
        <taxon>Pezizomycotina</taxon>
        <taxon>Dothideomycetes</taxon>
        <taxon>Dothideomycetidae</taxon>
        <taxon>Capnodiales</taxon>
        <taxon>Capnodiaceae</taxon>
        <taxon>Polychaeton</taxon>
    </lineage>
</organism>
<dbReference type="AlphaFoldDB" id="A0A9P4QFB2"/>
<evidence type="ECO:0000313" key="2">
    <source>
        <dbReference type="Proteomes" id="UP000799441"/>
    </source>
</evidence>
<dbReference type="OrthoDB" id="5366531at2759"/>
<evidence type="ECO:0008006" key="3">
    <source>
        <dbReference type="Google" id="ProtNLM"/>
    </source>
</evidence>
<accession>A0A9P4QFB2</accession>